<dbReference type="AlphaFoldDB" id="Q8X1D7"/>
<gene>
    <name evidence="2" type="primary">mig2-1</name>
    <name evidence="3" type="ORF">UMAG_06178</name>
</gene>
<proteinExistence type="predicted"/>
<feature type="signal peptide" evidence="1">
    <location>
        <begin position="1"/>
        <end position="26"/>
    </location>
</feature>
<sequence>MFSYNSFLLATAILCHFFCACRFTSAVQINLNKRGLHRRSIGTQLGSVLEHRPVRVEARSDITPGIVAGNDGHSSGENWILITSSLKKRGDNHQFLGLCICDPSSADQKQSTTGSCTSKFQASAEKTADCKFTAKTILDCFEEGGKQDMSAGDNVWWQMAFCKRCKEAGGTSHPSYACP</sequence>
<organism evidence="2">
    <name type="scientific">Mycosarcoma maydis</name>
    <name type="common">Corn smut fungus</name>
    <name type="synonym">Ustilago maydis</name>
    <dbReference type="NCBI Taxonomy" id="5270"/>
    <lineage>
        <taxon>Eukaryota</taxon>
        <taxon>Fungi</taxon>
        <taxon>Dikarya</taxon>
        <taxon>Basidiomycota</taxon>
        <taxon>Ustilaginomycotina</taxon>
        <taxon>Ustilaginomycetes</taxon>
        <taxon>Ustilaginales</taxon>
        <taxon>Ustilaginaceae</taxon>
        <taxon>Mycosarcoma</taxon>
    </lineage>
</organism>
<reference evidence="4" key="4">
    <citation type="submission" date="2014-09" db="EMBL/GenBank/DDBJ databases">
        <authorList>
            <person name="Gueldener U."/>
            <person name="Muensterkoetter M."/>
            <person name="Walter M.C."/>
            <person name="Mannhaupt G."/>
            <person name="Kahmann R."/>
        </authorList>
    </citation>
    <scope>GENOME REANNOTATION</scope>
    <source>
        <strain evidence="4">DSM 14603 / FGSC 9021 / UM521</strain>
    </source>
</reference>
<feature type="chain" id="PRO_5044184121" evidence="1">
    <location>
        <begin position="27"/>
        <end position="179"/>
    </location>
</feature>
<accession>Q8X1D7</accession>
<reference evidence="3" key="5">
    <citation type="submission" date="2014-09" db="EMBL/GenBank/DDBJ databases">
        <authorList>
            <person name="Guldener U."/>
            <person name="Munsterkotter M."/>
            <person name="Walter M.C."/>
            <person name="Mannhaupt G."/>
            <person name="Kahmann R."/>
        </authorList>
    </citation>
    <scope>NUCLEOTIDE SEQUENCE</scope>
    <source>
        <strain evidence="3">521</strain>
    </source>
</reference>
<accession>A0A0D1CFI6</accession>
<dbReference type="KEGG" id="uma:UMAG_06178"/>
<name>Q8X1D7_MYCMD</name>
<protein>
    <submittedName>
        <fullName evidence="2 3">Mig2-1</fullName>
    </submittedName>
</protein>
<keyword evidence="4" id="KW-1185">Reference proteome</keyword>
<evidence type="ECO:0000313" key="2">
    <source>
        <dbReference type="EMBL" id="AAL67328.1"/>
    </source>
</evidence>
<evidence type="ECO:0000313" key="4">
    <source>
        <dbReference type="Proteomes" id="UP000000561"/>
    </source>
</evidence>
<reference evidence="3 4" key="3">
    <citation type="journal article" date="2006" name="Nature">
        <title>Insights from the genome of the biotrophic fungal plant pathogen Ustilago maydis.</title>
        <authorList>
            <person name="Kamper J."/>
            <person name="Kahmann R."/>
            <person name="Bolker M."/>
            <person name="Ma L.J."/>
            <person name="Brefort T."/>
            <person name="Saville B.J."/>
            <person name="Banuett F."/>
            <person name="Kronstad J.W."/>
            <person name="Gold S.E."/>
            <person name="Muller O."/>
            <person name="Perlin M.H."/>
            <person name="Wosten H.A."/>
            <person name="de Vries R."/>
            <person name="Ruiz-Herrera J."/>
            <person name="Reynaga-Pena C.G."/>
            <person name="Snetselaar K."/>
            <person name="McCann M."/>
            <person name="Perez-Martin J."/>
            <person name="Feldbrugge M."/>
            <person name="Basse C.W."/>
            <person name="Steinberg G."/>
            <person name="Ibeas J.I."/>
            <person name="Holloman W."/>
            <person name="Guzman P."/>
            <person name="Farman M."/>
            <person name="Stajich J.E."/>
            <person name="Sentandreu R."/>
            <person name="Gonzalez-Prieto J.M."/>
            <person name="Kennell J.C."/>
            <person name="Molina L."/>
            <person name="Schirawski J."/>
            <person name="Mendoza-Mendoza A."/>
            <person name="Greilinger D."/>
            <person name="Munch K."/>
            <person name="Rossel N."/>
            <person name="Scherer M."/>
            <person name="Vranes M."/>
            <person name="Ladendorf O."/>
            <person name="Vincon V."/>
            <person name="Fuchs U."/>
            <person name="Sandrock B."/>
            <person name="Meng S."/>
            <person name="Ho E.C."/>
            <person name="Cahill M.J."/>
            <person name="Boyce K.J."/>
            <person name="Klose J."/>
            <person name="Klosterman S.J."/>
            <person name="Deelstra H.J."/>
            <person name="Ortiz-Castellanos L."/>
            <person name="Li W."/>
            <person name="Sanchez-Alonso P."/>
            <person name="Schreier P.H."/>
            <person name="Hauser-Hahn I."/>
            <person name="Vaupel M."/>
            <person name="Koopmann E."/>
            <person name="Friedrich G."/>
            <person name="Voss H."/>
            <person name="Schluter T."/>
            <person name="Margolis J."/>
            <person name="Platt D."/>
            <person name="Swimmer C."/>
            <person name="Gnirke A."/>
            <person name="Chen F."/>
            <person name="Vysotskaia V."/>
            <person name="Mannhaupt G."/>
            <person name="Guldener U."/>
            <person name="Munsterkotter M."/>
            <person name="Haase D."/>
            <person name="Oesterheld M."/>
            <person name="Mewes H.W."/>
            <person name="Mauceli E.W."/>
            <person name="DeCaprio D."/>
            <person name="Wade C.M."/>
            <person name="Butler J."/>
            <person name="Young S."/>
            <person name="Jaffe D.B."/>
            <person name="Calvo S."/>
            <person name="Nusbaum C."/>
            <person name="Galagan J."/>
            <person name="Birren B.W."/>
        </authorList>
    </citation>
    <scope>NUCLEOTIDE SEQUENCE [LARGE SCALE GENOMIC DNA]</scope>
    <source>
        <strain evidence="3">521</strain>
        <strain evidence="4">DSM 14603 / FGSC 9021 / UM521</strain>
    </source>
</reference>
<reference evidence="3" key="2">
    <citation type="submission" date="2003-07" db="EMBL/GenBank/DDBJ databases">
        <authorList>
            <person name="Birren B."/>
            <person name="Nusbaum C."/>
            <person name="Abebe A."/>
            <person name="Abouelleil A."/>
            <person name="Adekoya E."/>
            <person name="Ait-zahra M."/>
            <person name="Allen N."/>
            <person name="Allen T."/>
            <person name="An P."/>
            <person name="Anderson M."/>
            <person name="Anderson S."/>
            <person name="Arachchi H."/>
            <person name="Armbruster J."/>
            <person name="Bachantsang P."/>
            <person name="Baldwin J."/>
            <person name="Barry A."/>
            <person name="Bayul T."/>
            <person name="Blitshsteyn B."/>
            <person name="Bloom T."/>
            <person name="Blye J."/>
            <person name="Boguslavskiy L."/>
            <person name="Borowsky M."/>
            <person name="Boukhgalter B."/>
            <person name="Brunache A."/>
            <person name="Butler J."/>
            <person name="Calixte N."/>
            <person name="Calvo S."/>
            <person name="Camarata J."/>
            <person name="Campo K."/>
            <person name="Chang J."/>
            <person name="Cheshatsang Y."/>
            <person name="Citroen M."/>
            <person name="Collymore A."/>
            <person name="Considine T."/>
            <person name="Cook A."/>
            <person name="Cooke P."/>
            <person name="Corum B."/>
            <person name="Cuomo C."/>
            <person name="David R."/>
            <person name="Dawoe T."/>
            <person name="Degray S."/>
            <person name="Dodge S."/>
            <person name="Dooley K."/>
            <person name="Dorje P."/>
            <person name="Dorjee K."/>
            <person name="Dorris L."/>
            <person name="Duffey N."/>
            <person name="Dupes A."/>
            <person name="Elkins T."/>
            <person name="Engels R."/>
            <person name="Erickson J."/>
            <person name="Farina A."/>
            <person name="Faro S."/>
            <person name="Ferreira P."/>
            <person name="Fischer H."/>
            <person name="Fitzgerald M."/>
            <person name="Foley K."/>
            <person name="Gage D."/>
            <person name="Galagan J."/>
            <person name="Gearin G."/>
            <person name="Gnerre S."/>
            <person name="Gnirke A."/>
            <person name="Goyette A."/>
            <person name="Graham J."/>
            <person name="Grandbois E."/>
            <person name="Gyaltsen K."/>
            <person name="Hafez N."/>
            <person name="Hagopian D."/>
            <person name="Hagos B."/>
            <person name="Hall J."/>
            <person name="Hatcher B."/>
            <person name="Heller A."/>
            <person name="Higgins H."/>
            <person name="Honan T."/>
            <person name="Horn A."/>
            <person name="Houde N."/>
            <person name="Hughes L."/>
            <person name="Hulme W."/>
            <person name="Husby E."/>
            <person name="Iliev I."/>
            <person name="Jaffe D."/>
            <person name="Jones C."/>
            <person name="Kamal M."/>
            <person name="Kamat A."/>
            <person name="Kamvysselis M."/>
            <person name="Karlsson E."/>
            <person name="Kells C."/>
            <person name="Kieu A."/>
            <person name="Kisner P."/>
            <person name="Kodira C."/>
            <person name="Kulbokas E."/>
            <person name="Labutti K."/>
            <person name="Lama D."/>
            <person name="Landers T."/>
            <person name="Leger J."/>
            <person name="Levine S."/>
            <person name="Lewis D."/>
            <person name="Lewis T."/>
            <person name="Lindblad-toh K."/>
            <person name="Liu X."/>
            <person name="Lokyitsang T."/>
            <person name="Lokyitsang Y."/>
            <person name="Lucien O."/>
            <person name="Lui A."/>
            <person name="Ma L.J."/>
            <person name="Mabbitt R."/>
            <person name="Macdonald J."/>
            <person name="Maclean C."/>
            <person name="Major J."/>
            <person name="Manning J."/>
            <person name="Marabella R."/>
            <person name="Maru K."/>
            <person name="Matthews C."/>
            <person name="Mauceli E."/>
            <person name="Mccarthy M."/>
            <person name="Mcdonough S."/>
            <person name="Mcghee T."/>
            <person name="Meldrim J."/>
            <person name="Meneus L."/>
            <person name="Mesirov J."/>
            <person name="Mihalev A."/>
            <person name="Mihova T."/>
            <person name="Mikkelsen T."/>
            <person name="Mlenga V."/>
            <person name="Moru K."/>
            <person name="Mozes J."/>
            <person name="Mulrain L."/>
            <person name="Munson G."/>
            <person name="Naylor J."/>
            <person name="Newes C."/>
            <person name="Nguyen C."/>
            <person name="Nguyen N."/>
            <person name="Nguyen T."/>
            <person name="Nicol R."/>
            <person name="Nielsen C."/>
            <person name="Nizzari M."/>
            <person name="Norbu C."/>
            <person name="Norbu N."/>
            <person name="O'donnell P."/>
            <person name="Okoawo O."/>
            <person name="O'leary S."/>
            <person name="Omotosho B."/>
            <person name="O'neill K."/>
            <person name="Osman S."/>
            <person name="Parker S."/>
            <person name="Perrin D."/>
            <person name="Phunkhang P."/>
            <person name="Piqani B."/>
            <person name="Purcell S."/>
            <person name="Rachupka T."/>
            <person name="Ramasamy U."/>
            <person name="Rameau R."/>
            <person name="Ray V."/>
            <person name="Raymond C."/>
            <person name="Retta R."/>
            <person name="Richardson S."/>
            <person name="Rise C."/>
            <person name="Rodriguez J."/>
            <person name="Rogers J."/>
            <person name="Rogov P."/>
            <person name="Rutman M."/>
            <person name="Schupbach R."/>
            <person name="Seaman C."/>
            <person name="Settipalli S."/>
            <person name="Sharpe T."/>
            <person name="Sheridan J."/>
            <person name="Sherpa N."/>
            <person name="Shi J."/>
            <person name="Smirnov S."/>
            <person name="Smith C."/>
            <person name="Sougnez C."/>
            <person name="Spencer B."/>
            <person name="Stalker J."/>
            <person name="Stange-thomann N."/>
            <person name="Stavropoulos S."/>
            <person name="Stetson K."/>
            <person name="Stone C."/>
            <person name="Stone S."/>
            <person name="Stubbs M."/>
            <person name="Talamas J."/>
            <person name="Tchuinga P."/>
            <person name="Tenzing P."/>
            <person name="Tesfaye S."/>
            <person name="Theodore J."/>
            <person name="Thoulutsang Y."/>
            <person name="Topham K."/>
            <person name="Towey S."/>
            <person name="Tsamla T."/>
            <person name="Tsomo N."/>
            <person name="Vallee D."/>
            <person name="Vassiliev H."/>
            <person name="Venkataraman V."/>
            <person name="Vinson J."/>
            <person name="Vo A."/>
            <person name="Wade C."/>
            <person name="Wang S."/>
            <person name="Wangchuk T."/>
            <person name="Wangdi T."/>
            <person name="Whittaker C."/>
            <person name="Wilkinson J."/>
            <person name="Wu Y."/>
            <person name="Wyman D."/>
            <person name="Yadav S."/>
            <person name="Yang S."/>
            <person name="Yang X."/>
            <person name="Yeager S."/>
            <person name="Yee E."/>
            <person name="Young G."/>
            <person name="Zainoun J."/>
            <person name="Zembeck L."/>
            <person name="Zimmer A."/>
            <person name="Zody M."/>
            <person name="Lander E."/>
        </authorList>
    </citation>
    <scope>NUCLEOTIDE SEQUENCE</scope>
    <source>
        <strain evidence="3">521</strain>
    </source>
</reference>
<dbReference type="Proteomes" id="UP000000561">
    <property type="component" value="Chromosome 22"/>
</dbReference>
<keyword evidence="1" id="KW-0732">Signal</keyword>
<dbReference type="eggNOG" id="ENOG502RE74">
    <property type="taxonomic scope" value="Eukaryota"/>
</dbReference>
<dbReference type="PHI-base" id="PHI:2854"/>
<dbReference type="VEuPathDB" id="FungiDB:UMAG_06178"/>
<dbReference type="GeneID" id="23565854"/>
<dbReference type="OrthoDB" id="2556838at2759"/>
<reference evidence="2" key="1">
    <citation type="journal article" date="2002" name="Mol. Microbiol.">
        <title>A maize-specifically expressed gene cluster in Ustilago maydis.</title>
        <authorList>
            <person name="Basse C.W."/>
            <person name="Kolb S."/>
            <person name="Kahmann R."/>
        </authorList>
    </citation>
    <scope>NUCLEOTIDE SEQUENCE</scope>
</reference>
<dbReference type="EMBL" id="AF429982">
    <property type="protein sequence ID" value="AAL67328.1"/>
    <property type="molecule type" value="Genomic_DNA"/>
</dbReference>
<dbReference type="RefSeq" id="XP_011392548.1">
    <property type="nucleotide sequence ID" value="XM_011394246.1"/>
</dbReference>
<accession>Q4P135</accession>
<evidence type="ECO:0000256" key="1">
    <source>
        <dbReference type="SAM" id="SignalP"/>
    </source>
</evidence>
<evidence type="ECO:0000313" key="3">
    <source>
        <dbReference type="EMBL" id="KIS65798.1"/>
    </source>
</evidence>
<dbReference type="EMBL" id="CM003161">
    <property type="protein sequence ID" value="KIS65798.1"/>
    <property type="molecule type" value="Genomic_DNA"/>
</dbReference>